<accession>A0A4U0ZDW8</accession>
<proteinExistence type="predicted"/>
<dbReference type="AlphaFoldDB" id="A0A4U0ZDW8"/>
<keyword evidence="1" id="KW-0812">Transmembrane</keyword>
<dbReference type="Proteomes" id="UP000305471">
    <property type="component" value="Unassembled WGS sequence"/>
</dbReference>
<evidence type="ECO:0000259" key="2">
    <source>
        <dbReference type="Pfam" id="PF04024"/>
    </source>
</evidence>
<dbReference type="EMBL" id="SWCO01000011">
    <property type="protein sequence ID" value="TKB01080.1"/>
    <property type="molecule type" value="Genomic_DNA"/>
</dbReference>
<feature type="transmembrane region" description="Helical" evidence="1">
    <location>
        <begin position="36"/>
        <end position="59"/>
    </location>
</feature>
<keyword evidence="1" id="KW-1133">Transmembrane helix</keyword>
<evidence type="ECO:0000256" key="1">
    <source>
        <dbReference type="SAM" id="Phobius"/>
    </source>
</evidence>
<dbReference type="OrthoDB" id="7359894at2"/>
<keyword evidence="1" id="KW-0472">Membrane</keyword>
<dbReference type="RefSeq" id="WP_136783463.1">
    <property type="nucleotide sequence ID" value="NZ_JBMQEY010000009.1"/>
</dbReference>
<evidence type="ECO:0000313" key="4">
    <source>
        <dbReference type="Proteomes" id="UP000305471"/>
    </source>
</evidence>
<dbReference type="Pfam" id="PF04024">
    <property type="entry name" value="PspC"/>
    <property type="match status" value="1"/>
</dbReference>
<protein>
    <submittedName>
        <fullName evidence="3">PspC domain-containing protein</fullName>
    </submittedName>
</protein>
<reference evidence="3 4" key="1">
    <citation type="submission" date="2019-04" db="EMBL/GenBank/DDBJ databases">
        <title>Alteromonas portus sp. nov., an alginate lyase-excreting marine bacterium.</title>
        <authorList>
            <person name="Huang H."/>
            <person name="Mo K."/>
            <person name="Bao S."/>
        </authorList>
    </citation>
    <scope>NUCLEOTIDE SEQUENCE [LARGE SCALE GENOMIC DNA]</scope>
    <source>
        <strain evidence="3 4">HB161718</strain>
    </source>
</reference>
<sequence>MKNRTYTLTRGSTGVIAGVCSGIAEYYSLRKNGLRLAFLITSCLSGIPVLVYIILWMILPRYPTSQAMARELKRKSEQRRGIPAK</sequence>
<organism evidence="3 4">
    <name type="scientific">Alteromonas portus</name>
    <dbReference type="NCBI Taxonomy" id="2565549"/>
    <lineage>
        <taxon>Bacteria</taxon>
        <taxon>Pseudomonadati</taxon>
        <taxon>Pseudomonadota</taxon>
        <taxon>Gammaproteobacteria</taxon>
        <taxon>Alteromonadales</taxon>
        <taxon>Alteromonadaceae</taxon>
        <taxon>Alteromonas/Salinimonas group</taxon>
        <taxon>Alteromonas</taxon>
    </lineage>
</organism>
<evidence type="ECO:0000313" key="3">
    <source>
        <dbReference type="EMBL" id="TKB01080.1"/>
    </source>
</evidence>
<comment type="caution">
    <text evidence="3">The sequence shown here is derived from an EMBL/GenBank/DDBJ whole genome shotgun (WGS) entry which is preliminary data.</text>
</comment>
<name>A0A4U0ZDW8_9ALTE</name>
<keyword evidence="4" id="KW-1185">Reference proteome</keyword>
<feature type="domain" description="Phage shock protein PspC N-terminal" evidence="2">
    <location>
        <begin position="8"/>
        <end position="61"/>
    </location>
</feature>
<dbReference type="InterPro" id="IPR007168">
    <property type="entry name" value="Phageshock_PspC_N"/>
</dbReference>
<gene>
    <name evidence="3" type="ORF">E5672_17785</name>
</gene>